<dbReference type="GO" id="GO:0046872">
    <property type="term" value="F:metal ion binding"/>
    <property type="evidence" value="ECO:0007669"/>
    <property type="project" value="InterPro"/>
</dbReference>
<keyword evidence="2 4" id="KW-0547">Nucleotide-binding</keyword>
<evidence type="ECO:0000313" key="7">
    <source>
        <dbReference type="Proteomes" id="UP000182902"/>
    </source>
</evidence>
<evidence type="ECO:0000256" key="4">
    <source>
        <dbReference type="PROSITE-ProRule" id="PRU00409"/>
    </source>
</evidence>
<dbReference type="PROSITE" id="PS50975">
    <property type="entry name" value="ATP_GRASP"/>
    <property type="match status" value="1"/>
</dbReference>
<dbReference type="PANTHER" id="PTHR43585:SF2">
    <property type="entry name" value="ATP-GRASP ENZYME FSQD"/>
    <property type="match status" value="1"/>
</dbReference>
<dbReference type="SUPFAM" id="SSF56059">
    <property type="entry name" value="Glutathione synthetase ATP-binding domain-like"/>
    <property type="match status" value="1"/>
</dbReference>
<evidence type="ECO:0000256" key="1">
    <source>
        <dbReference type="ARBA" id="ARBA00022598"/>
    </source>
</evidence>
<keyword evidence="3 4" id="KW-0067">ATP-binding</keyword>
<name>A0A1H3TVZ1_9PSED</name>
<dbReference type="AlphaFoldDB" id="A0A1H3TVZ1"/>
<dbReference type="Gene3D" id="3.30.470.20">
    <property type="entry name" value="ATP-grasp fold, B domain"/>
    <property type="match status" value="1"/>
</dbReference>
<dbReference type="InterPro" id="IPR052032">
    <property type="entry name" value="ATP-dep_AA_Ligase"/>
</dbReference>
<evidence type="ECO:0000256" key="2">
    <source>
        <dbReference type="ARBA" id="ARBA00022741"/>
    </source>
</evidence>
<dbReference type="PANTHER" id="PTHR43585">
    <property type="entry name" value="FUMIPYRROLE BIOSYNTHESIS PROTEIN C"/>
    <property type="match status" value="1"/>
</dbReference>
<protein>
    <submittedName>
        <fullName evidence="6">ATP-grasp domain-containing protein</fullName>
    </submittedName>
</protein>
<organism evidence="6 7">
    <name type="scientific">Pseudomonas salomonii</name>
    <dbReference type="NCBI Taxonomy" id="191391"/>
    <lineage>
        <taxon>Bacteria</taxon>
        <taxon>Pseudomonadati</taxon>
        <taxon>Pseudomonadota</taxon>
        <taxon>Gammaproteobacteria</taxon>
        <taxon>Pseudomonadales</taxon>
        <taxon>Pseudomonadaceae</taxon>
        <taxon>Pseudomonas</taxon>
    </lineage>
</organism>
<evidence type="ECO:0000256" key="3">
    <source>
        <dbReference type="ARBA" id="ARBA00022840"/>
    </source>
</evidence>
<dbReference type="Proteomes" id="UP000182902">
    <property type="component" value="Unassembled WGS sequence"/>
</dbReference>
<dbReference type="EMBL" id="FNOX01000012">
    <property type="protein sequence ID" value="SDZ54394.1"/>
    <property type="molecule type" value="Genomic_DNA"/>
</dbReference>
<evidence type="ECO:0000259" key="5">
    <source>
        <dbReference type="PROSITE" id="PS50975"/>
    </source>
</evidence>
<reference evidence="6 7" key="1">
    <citation type="submission" date="2016-10" db="EMBL/GenBank/DDBJ databases">
        <authorList>
            <person name="de Groot N.N."/>
        </authorList>
    </citation>
    <scope>NUCLEOTIDE SEQUENCE [LARGE SCALE GENOMIC DNA]</scope>
    <source>
        <strain evidence="6 7">ICMP 14252</strain>
    </source>
</reference>
<dbReference type="Pfam" id="PF13535">
    <property type="entry name" value="ATP-grasp_4"/>
    <property type="match status" value="1"/>
</dbReference>
<dbReference type="GO" id="GO:0005524">
    <property type="term" value="F:ATP binding"/>
    <property type="evidence" value="ECO:0007669"/>
    <property type="project" value="UniProtKB-UniRule"/>
</dbReference>
<dbReference type="InterPro" id="IPR011761">
    <property type="entry name" value="ATP-grasp"/>
</dbReference>
<gene>
    <name evidence="6" type="ORF">SAMN05216247_11270</name>
</gene>
<feature type="domain" description="ATP-grasp" evidence="5">
    <location>
        <begin position="115"/>
        <end position="318"/>
    </location>
</feature>
<sequence length="435" mass="47073">MTKRCLITNPVSNANLLVGYLKEQGVDCYAVMEMDKVSKMPTLSEKKKGEFNAELYQGIFISAEQVPGPDELPFDIILAGSENGVFIADILSERHGLPGNDPAYSRLRRHKDAMQRALAEAGLACISTHVLEGKAAAQSVLEHWDAYPCVLKPQSSAGGEGVVFCRNRAELQSAILAADWGGFSSTWSDNDCFVLQPFVTGKEYVVDMVAQQGTYVVASVCRYIRCDELGIEGCPFVKKFTFLLDPSSDAVRALVDYAKHAASAMGIENGAIHMELLDSPNGPVMIEVGARLHGTITPVLFAHCYAPHLLEQLYFSSFAPAAELSDARLIKPGIISDVISTSPGVFGGTPEGLPAAVSQLSSLIGVQLNVEEGQPFKKTSDLFSSSMNAAFSHADDAALWADVQVFEQLTASALNGAQLSPENWRFLKDEYLAYF</sequence>
<dbReference type="RefSeq" id="WP_083269333.1">
    <property type="nucleotide sequence ID" value="NZ_FNOX01000012.1"/>
</dbReference>
<proteinExistence type="predicted"/>
<dbReference type="GO" id="GO:0016874">
    <property type="term" value="F:ligase activity"/>
    <property type="evidence" value="ECO:0007669"/>
    <property type="project" value="UniProtKB-KW"/>
</dbReference>
<keyword evidence="1" id="KW-0436">Ligase</keyword>
<accession>A0A1H3TVZ1</accession>
<evidence type="ECO:0000313" key="6">
    <source>
        <dbReference type="EMBL" id="SDZ54394.1"/>
    </source>
</evidence>